<dbReference type="AlphaFoldDB" id="A0A2T3ZEI7"/>
<protein>
    <submittedName>
        <fullName evidence="2">Uncharacterized protein</fullName>
    </submittedName>
</protein>
<reference evidence="2 3" key="1">
    <citation type="submission" date="2016-07" db="EMBL/GenBank/DDBJ databases">
        <title>Multiple horizontal gene transfer events from other fungi enriched the ability of initially mycotrophic Trichoderma (Ascomycota) to feed on dead plant biomass.</title>
        <authorList>
            <consortium name="DOE Joint Genome Institute"/>
            <person name="Aerts A."/>
            <person name="Atanasova L."/>
            <person name="Chenthamara K."/>
            <person name="Zhang J."/>
            <person name="Grujic M."/>
            <person name="Henrissat B."/>
            <person name="Kuo A."/>
            <person name="Salamov A."/>
            <person name="Lipzen A."/>
            <person name="Labutti K."/>
            <person name="Barry K."/>
            <person name="Miao Y."/>
            <person name="Rahimi M.J."/>
            <person name="Shen Q."/>
            <person name="Grigoriev I.V."/>
            <person name="Kubicek C.P."/>
            <person name="Druzhinina I.S."/>
        </authorList>
    </citation>
    <scope>NUCLEOTIDE SEQUENCE [LARGE SCALE GENOMIC DNA]</scope>
    <source>
        <strain evidence="2 3">CBS 433.97</strain>
    </source>
</reference>
<name>A0A2T3ZEI7_TRIA4</name>
<evidence type="ECO:0000256" key="1">
    <source>
        <dbReference type="SAM" id="Phobius"/>
    </source>
</evidence>
<keyword evidence="1" id="KW-0472">Membrane</keyword>
<evidence type="ECO:0000313" key="2">
    <source>
        <dbReference type="EMBL" id="PTB43232.1"/>
    </source>
</evidence>
<dbReference type="Proteomes" id="UP000240493">
    <property type="component" value="Unassembled WGS sequence"/>
</dbReference>
<keyword evidence="3" id="KW-1185">Reference proteome</keyword>
<keyword evidence="1" id="KW-0812">Transmembrane</keyword>
<feature type="transmembrane region" description="Helical" evidence="1">
    <location>
        <begin position="56"/>
        <end position="77"/>
    </location>
</feature>
<accession>A0A2T3ZEI7</accession>
<dbReference type="EMBL" id="KZ679259">
    <property type="protein sequence ID" value="PTB43232.1"/>
    <property type="molecule type" value="Genomic_DNA"/>
</dbReference>
<organism evidence="2 3">
    <name type="scientific">Trichoderma asperellum (strain ATCC 204424 / CBS 433.97 / NBRC 101777)</name>
    <dbReference type="NCBI Taxonomy" id="1042311"/>
    <lineage>
        <taxon>Eukaryota</taxon>
        <taxon>Fungi</taxon>
        <taxon>Dikarya</taxon>
        <taxon>Ascomycota</taxon>
        <taxon>Pezizomycotina</taxon>
        <taxon>Sordariomycetes</taxon>
        <taxon>Hypocreomycetidae</taxon>
        <taxon>Hypocreales</taxon>
        <taxon>Hypocreaceae</taxon>
        <taxon>Trichoderma</taxon>
    </lineage>
</organism>
<sequence length="122" mass="14173">MNRLFMLEKKNRNQNLREARCQIIRFLLMSNVITFFVSLPLLLSYLSPLSSLLPRFFFFVSFNVSITRLLCLLDFLTRFNKYLLSLSLFLFTPLRTKAGGCCSLSDFLCFVSFFSSLIGLVL</sequence>
<evidence type="ECO:0000313" key="3">
    <source>
        <dbReference type="Proteomes" id="UP000240493"/>
    </source>
</evidence>
<gene>
    <name evidence="2" type="ORF">M441DRAFT_368267</name>
</gene>
<feature type="transmembrane region" description="Helical" evidence="1">
    <location>
        <begin position="21"/>
        <end position="44"/>
    </location>
</feature>
<keyword evidence="1" id="KW-1133">Transmembrane helix</keyword>
<proteinExistence type="predicted"/>